<feature type="compositionally biased region" description="Low complexity" evidence="1">
    <location>
        <begin position="428"/>
        <end position="439"/>
    </location>
</feature>
<feature type="compositionally biased region" description="Basic and acidic residues" evidence="1">
    <location>
        <begin position="444"/>
        <end position="454"/>
    </location>
</feature>
<proteinExistence type="predicted"/>
<feature type="region of interest" description="Disordered" evidence="1">
    <location>
        <begin position="215"/>
        <end position="358"/>
    </location>
</feature>
<evidence type="ECO:0000256" key="1">
    <source>
        <dbReference type="SAM" id="MobiDB-lite"/>
    </source>
</evidence>
<dbReference type="InterPro" id="IPR005174">
    <property type="entry name" value="KIB1-4_b-propeller"/>
</dbReference>
<accession>Q6ZEZ0</accession>
<protein>
    <recommendedName>
        <fullName evidence="2">KIB1-4 beta-propeller domain-containing protein</fullName>
    </recommendedName>
</protein>
<dbReference type="AlphaFoldDB" id="Q6ZEZ0"/>
<organism evidence="3 4">
    <name type="scientific">Oryza sativa subsp. japonica</name>
    <name type="common">Rice</name>
    <dbReference type="NCBI Taxonomy" id="39947"/>
    <lineage>
        <taxon>Eukaryota</taxon>
        <taxon>Viridiplantae</taxon>
        <taxon>Streptophyta</taxon>
        <taxon>Embryophyta</taxon>
        <taxon>Tracheophyta</taxon>
        <taxon>Spermatophyta</taxon>
        <taxon>Magnoliopsida</taxon>
        <taxon>Liliopsida</taxon>
        <taxon>Poales</taxon>
        <taxon>Poaceae</taxon>
        <taxon>BOP clade</taxon>
        <taxon>Oryzoideae</taxon>
        <taxon>Oryzeae</taxon>
        <taxon>Oryzinae</taxon>
        <taxon>Oryza</taxon>
        <taxon>Oryza sativa</taxon>
    </lineage>
</organism>
<feature type="compositionally biased region" description="Basic and acidic residues" evidence="1">
    <location>
        <begin position="226"/>
        <end position="244"/>
    </location>
</feature>
<feature type="compositionally biased region" description="Polar residues" evidence="1">
    <location>
        <begin position="304"/>
        <end position="334"/>
    </location>
</feature>
<feature type="region of interest" description="Disordered" evidence="1">
    <location>
        <begin position="33"/>
        <end position="54"/>
    </location>
</feature>
<reference evidence="4" key="1">
    <citation type="journal article" date="2005" name="Nature">
        <title>The map-based sequence of the rice genome.</title>
        <authorList>
            <consortium name="International rice genome sequencing project (IRGSP)"/>
            <person name="Matsumoto T."/>
            <person name="Wu J."/>
            <person name="Kanamori H."/>
            <person name="Katayose Y."/>
            <person name="Fujisawa M."/>
            <person name="Namiki N."/>
            <person name="Mizuno H."/>
            <person name="Yamamoto K."/>
            <person name="Antonio B.A."/>
            <person name="Baba T."/>
            <person name="Sakata K."/>
            <person name="Nagamura Y."/>
            <person name="Aoki H."/>
            <person name="Arikawa K."/>
            <person name="Arita K."/>
            <person name="Bito T."/>
            <person name="Chiden Y."/>
            <person name="Fujitsuka N."/>
            <person name="Fukunaka R."/>
            <person name="Hamada M."/>
            <person name="Harada C."/>
            <person name="Hayashi A."/>
            <person name="Hijishita S."/>
            <person name="Honda M."/>
            <person name="Hosokawa S."/>
            <person name="Ichikawa Y."/>
            <person name="Idonuma A."/>
            <person name="Iijima M."/>
            <person name="Ikeda M."/>
            <person name="Ikeno M."/>
            <person name="Ito K."/>
            <person name="Ito S."/>
            <person name="Ito T."/>
            <person name="Ito Y."/>
            <person name="Ito Y."/>
            <person name="Iwabuchi A."/>
            <person name="Kamiya K."/>
            <person name="Karasawa W."/>
            <person name="Kurita K."/>
            <person name="Katagiri S."/>
            <person name="Kikuta A."/>
            <person name="Kobayashi H."/>
            <person name="Kobayashi N."/>
            <person name="Machita K."/>
            <person name="Maehara T."/>
            <person name="Masukawa M."/>
            <person name="Mizubayashi T."/>
            <person name="Mukai Y."/>
            <person name="Nagasaki H."/>
            <person name="Nagata Y."/>
            <person name="Naito S."/>
            <person name="Nakashima M."/>
            <person name="Nakama Y."/>
            <person name="Nakamichi Y."/>
            <person name="Nakamura M."/>
            <person name="Meguro A."/>
            <person name="Negishi M."/>
            <person name="Ohta I."/>
            <person name="Ohta T."/>
            <person name="Okamoto M."/>
            <person name="Ono N."/>
            <person name="Saji S."/>
            <person name="Sakaguchi M."/>
            <person name="Sakai K."/>
            <person name="Shibata M."/>
            <person name="Shimokawa T."/>
            <person name="Song J."/>
            <person name="Takazaki Y."/>
            <person name="Terasawa K."/>
            <person name="Tsugane M."/>
            <person name="Tsuji K."/>
            <person name="Ueda S."/>
            <person name="Waki K."/>
            <person name="Yamagata H."/>
            <person name="Yamamoto M."/>
            <person name="Yamamoto S."/>
            <person name="Yamane H."/>
            <person name="Yoshiki S."/>
            <person name="Yoshihara R."/>
            <person name="Yukawa K."/>
            <person name="Zhong H."/>
            <person name="Yano M."/>
            <person name="Yuan Q."/>
            <person name="Ouyang S."/>
            <person name="Liu J."/>
            <person name="Jones K.M."/>
            <person name="Gansberger K."/>
            <person name="Moffat K."/>
            <person name="Hill J."/>
            <person name="Bera J."/>
            <person name="Fadrosh D."/>
            <person name="Jin S."/>
            <person name="Johri S."/>
            <person name="Kim M."/>
            <person name="Overton L."/>
            <person name="Reardon M."/>
            <person name="Tsitrin T."/>
            <person name="Vuong H."/>
            <person name="Weaver B."/>
            <person name="Ciecko A."/>
            <person name="Tallon L."/>
            <person name="Jackson J."/>
            <person name="Pai G."/>
            <person name="Aken S.V."/>
            <person name="Utterback T."/>
            <person name="Reidmuller S."/>
            <person name="Feldblyum T."/>
            <person name="Hsiao J."/>
            <person name="Zismann V."/>
            <person name="Iobst S."/>
            <person name="de Vazeille A.R."/>
            <person name="Buell C.R."/>
            <person name="Ying K."/>
            <person name="Li Y."/>
            <person name="Lu T."/>
            <person name="Huang Y."/>
            <person name="Zhao Q."/>
            <person name="Feng Q."/>
            <person name="Zhang L."/>
            <person name="Zhu J."/>
            <person name="Weng Q."/>
            <person name="Mu J."/>
            <person name="Lu Y."/>
            <person name="Fan D."/>
            <person name="Liu Y."/>
            <person name="Guan J."/>
            <person name="Zhang Y."/>
            <person name="Yu S."/>
            <person name="Liu X."/>
            <person name="Zhang Y."/>
            <person name="Hong G."/>
            <person name="Han B."/>
            <person name="Choisne N."/>
            <person name="Demange N."/>
            <person name="Orjeda G."/>
            <person name="Samain S."/>
            <person name="Cattolico L."/>
            <person name="Pelletier E."/>
            <person name="Couloux A."/>
            <person name="Segurens B."/>
            <person name="Wincker P."/>
            <person name="D'Hont A."/>
            <person name="Scarpelli C."/>
            <person name="Weissenbach J."/>
            <person name="Salanoubat M."/>
            <person name="Quetier F."/>
            <person name="Yu Y."/>
            <person name="Kim H.R."/>
            <person name="Rambo T."/>
            <person name="Currie J."/>
            <person name="Collura K."/>
            <person name="Luo M."/>
            <person name="Yang T."/>
            <person name="Ammiraju J.S.S."/>
            <person name="Engler F."/>
            <person name="Soderlund C."/>
            <person name="Wing R.A."/>
            <person name="Palmer L.E."/>
            <person name="de la Bastide M."/>
            <person name="Spiegel L."/>
            <person name="Nascimento L."/>
            <person name="Zutavern T."/>
            <person name="O'Shaughnessy A."/>
            <person name="Dike S."/>
            <person name="Dedhia N."/>
            <person name="Preston R."/>
            <person name="Balija V."/>
            <person name="McCombie W.R."/>
            <person name="Chow T."/>
            <person name="Chen H."/>
            <person name="Chung M."/>
            <person name="Chen C."/>
            <person name="Shaw J."/>
            <person name="Wu H."/>
            <person name="Hsiao K."/>
            <person name="Chao Y."/>
            <person name="Chu M."/>
            <person name="Cheng C."/>
            <person name="Hour A."/>
            <person name="Lee P."/>
            <person name="Lin S."/>
            <person name="Lin Y."/>
            <person name="Liou J."/>
            <person name="Liu S."/>
            <person name="Hsing Y."/>
            <person name="Raghuvanshi S."/>
            <person name="Mohanty A."/>
            <person name="Bharti A.K."/>
            <person name="Gaur A."/>
            <person name="Gupta V."/>
            <person name="Kumar D."/>
            <person name="Ravi V."/>
            <person name="Vij S."/>
            <person name="Kapur A."/>
            <person name="Khurana P."/>
            <person name="Khurana P."/>
            <person name="Khurana J.P."/>
            <person name="Tyagi A.K."/>
            <person name="Gaikwad K."/>
            <person name="Singh A."/>
            <person name="Dalal V."/>
            <person name="Srivastava S."/>
            <person name="Dixit A."/>
            <person name="Pal A.K."/>
            <person name="Ghazi I.A."/>
            <person name="Yadav M."/>
            <person name="Pandit A."/>
            <person name="Bhargava A."/>
            <person name="Sureshbabu K."/>
            <person name="Batra K."/>
            <person name="Sharma T.R."/>
            <person name="Mohapatra T."/>
            <person name="Singh N.K."/>
            <person name="Messing J."/>
            <person name="Nelson A.B."/>
            <person name="Fuks G."/>
            <person name="Kavchok S."/>
            <person name="Keizer G."/>
            <person name="Linton E."/>
            <person name="Llaca V."/>
            <person name="Song R."/>
            <person name="Tanyolac B."/>
            <person name="Young S."/>
            <person name="Ho-Il K."/>
            <person name="Hahn J.H."/>
            <person name="Sangsakoo G."/>
            <person name="Vanavichit A."/>
            <person name="de Mattos Luiz.A.T."/>
            <person name="Zimmer P.D."/>
            <person name="Malone G."/>
            <person name="Dellagostin O."/>
            <person name="de Oliveira A.C."/>
            <person name="Bevan M."/>
            <person name="Bancroft I."/>
            <person name="Minx P."/>
            <person name="Cordum H."/>
            <person name="Wilson R."/>
            <person name="Cheng Z."/>
            <person name="Jin W."/>
            <person name="Jiang J."/>
            <person name="Leong S.A."/>
            <person name="Iwama H."/>
            <person name="Gojobori T."/>
            <person name="Itoh T."/>
            <person name="Niimura Y."/>
            <person name="Fujii Y."/>
            <person name="Habara T."/>
            <person name="Sakai H."/>
            <person name="Sato Y."/>
            <person name="Wilson G."/>
            <person name="Kumar K."/>
            <person name="McCouch S."/>
            <person name="Juretic N."/>
            <person name="Hoen D."/>
            <person name="Wright S."/>
            <person name="Bruskiewich R."/>
            <person name="Bureau T."/>
            <person name="Miyao A."/>
            <person name="Hirochika H."/>
            <person name="Nishikawa T."/>
            <person name="Kadowaki K."/>
            <person name="Sugiura M."/>
            <person name="Burr B."/>
            <person name="Sasaki T."/>
        </authorList>
    </citation>
    <scope>NUCLEOTIDE SEQUENCE [LARGE SCALE GENOMIC DNA]</scope>
    <source>
        <strain evidence="4">cv. Nipponbare</strain>
    </source>
</reference>
<evidence type="ECO:0000313" key="3">
    <source>
        <dbReference type="EMBL" id="BAC83441.1"/>
    </source>
</evidence>
<feature type="region of interest" description="Disordered" evidence="1">
    <location>
        <begin position="372"/>
        <end position="593"/>
    </location>
</feature>
<name>Q6ZEZ0_ORYSJ</name>
<feature type="compositionally biased region" description="Low complexity" evidence="1">
    <location>
        <begin position="544"/>
        <end position="553"/>
    </location>
</feature>
<evidence type="ECO:0000259" key="2">
    <source>
        <dbReference type="Pfam" id="PF03478"/>
    </source>
</evidence>
<sequence>MEGEPIGQCIVIPGGKLYVVNCRDGLIHASVIDPPRRRRREGEESVAQPPVPPPRRIATCSSEEIHLPSLVELDSELMLVGYNGSSLSRILVLRLADLAMGMIVPVANIGDHVLFIGARSLCVSPGWLPSIRGNSIVCFHAGENYLAQYHLGTGSWSPASDGQLMLSPPSRPCSLIHHIFTCCYRQFWNKGLIFCSESEPEWWAMRKYRYGKSSLPSLPKGKQLRQHNDEVSRTTKHPLVEQKPSKRSLQQGNNIKDAVNTRSERNPDSTRQGFHPRLSQTAPPQNPRRVAGTFVEGHRCRACKTSSSDSTSTANPAARPETTSHPGTQLQETNGAADDQRTGCRNNSARHPYRTTELPGIDWKQLSLRREEHLRRGERPPHRQRAPEEQLLKKGRTGSGGLEGREMEAPSPSPAKAAVGRQPGQDHAAAGARARSARAPLDNRTSRRQPESRRQPGSVVADETAPELLRPRAPASTKTVAGRAETRRHAAVVTPARSGEATGSGDALDGAAQSPTAAPPSPQGAPPPRRRRDLAVPPPRPRRPAAIVATPAPGRDGAEGDGPAAAIPARRPALPATSSSGGEAGRREEEGRRWLGFRPRAAARGRCEGRVLPPPIISF</sequence>
<dbReference type="EMBL" id="AP004307">
    <property type="protein sequence ID" value="BAC83441.1"/>
    <property type="molecule type" value="Genomic_DNA"/>
</dbReference>
<dbReference type="PANTHER" id="PTHR33165:SF91">
    <property type="entry name" value="OS07G0177000 PROTEIN"/>
    <property type="match status" value="1"/>
</dbReference>
<dbReference type="PANTHER" id="PTHR33165">
    <property type="entry name" value="F-BOX DOMAIN CONTAINING PROTEIN-LIKE-RELATED"/>
    <property type="match status" value="1"/>
</dbReference>
<feature type="compositionally biased region" description="Low complexity" evidence="1">
    <location>
        <begin position="563"/>
        <end position="576"/>
    </location>
</feature>
<dbReference type="Proteomes" id="UP000000763">
    <property type="component" value="Chromosome 7"/>
</dbReference>
<reference evidence="4" key="2">
    <citation type="journal article" date="2008" name="Nucleic Acids Res.">
        <title>The rice annotation project database (RAP-DB): 2008 update.</title>
        <authorList>
            <consortium name="The rice annotation project (RAP)"/>
        </authorList>
    </citation>
    <scope>GENOME REANNOTATION</scope>
    <source>
        <strain evidence="4">cv. Nipponbare</strain>
    </source>
</reference>
<feature type="compositionally biased region" description="Basic and acidic residues" evidence="1">
    <location>
        <begin position="584"/>
        <end position="593"/>
    </location>
</feature>
<dbReference type="Pfam" id="PF03478">
    <property type="entry name" value="Beta-prop_KIB1-4"/>
    <property type="match status" value="1"/>
</dbReference>
<feature type="compositionally biased region" description="Basic and acidic residues" evidence="1">
    <location>
        <begin position="372"/>
        <end position="392"/>
    </location>
</feature>
<gene>
    <name evidence="3" type="primary">P0534H07.30</name>
</gene>
<evidence type="ECO:0000313" key="4">
    <source>
        <dbReference type="Proteomes" id="UP000000763"/>
    </source>
</evidence>
<feature type="domain" description="KIB1-4 beta-propeller" evidence="2">
    <location>
        <begin position="10"/>
        <end position="137"/>
    </location>
</feature>
<feature type="compositionally biased region" description="Pro residues" evidence="1">
    <location>
        <begin position="517"/>
        <end position="527"/>
    </location>
</feature>